<dbReference type="InterPro" id="IPR036411">
    <property type="entry name" value="TorD-like_sf"/>
</dbReference>
<evidence type="ECO:0000256" key="1">
    <source>
        <dbReference type="ARBA" id="ARBA00023186"/>
    </source>
</evidence>
<dbReference type="Proteomes" id="UP000705867">
    <property type="component" value="Unassembled WGS sequence"/>
</dbReference>
<protein>
    <submittedName>
        <fullName evidence="2">Molecular chaperone TorD family protein</fullName>
    </submittedName>
</protein>
<dbReference type="InterPro" id="IPR050289">
    <property type="entry name" value="TorD/DmsD_chaperones"/>
</dbReference>
<dbReference type="SUPFAM" id="SSF89155">
    <property type="entry name" value="TorD-like"/>
    <property type="match status" value="1"/>
</dbReference>
<accession>A0A953M0K8</accession>
<dbReference type="Gene3D" id="1.10.3480.10">
    <property type="entry name" value="TorD-like"/>
    <property type="match status" value="1"/>
</dbReference>
<reference evidence="2" key="1">
    <citation type="journal article" date="2021" name="bioRxiv">
        <title>Unraveling nitrogen, sulfur and carbon metabolic pathways and microbial community transcriptional responses to substrate deprivation and toxicity stresses in a bioreactor mimicking anoxic brackish coastal sediment conditions.</title>
        <authorList>
            <person name="Martins P.D."/>
            <person name="Echeveste M.J."/>
            <person name="Arshad A."/>
            <person name="Kurth J."/>
            <person name="Ouboter H."/>
            <person name="Jetten M.S.M."/>
            <person name="Welte C.U."/>
        </authorList>
    </citation>
    <scope>NUCLEOTIDE SEQUENCE</scope>
    <source>
        <strain evidence="2">MAG_39</strain>
    </source>
</reference>
<proteinExistence type="predicted"/>
<evidence type="ECO:0000313" key="3">
    <source>
        <dbReference type="Proteomes" id="UP000705867"/>
    </source>
</evidence>
<dbReference type="PANTHER" id="PTHR34227:SF1">
    <property type="entry name" value="DIMETHYL SULFOXIDE REDUCTASE CHAPERONE-RELATED"/>
    <property type="match status" value="1"/>
</dbReference>
<comment type="caution">
    <text evidence="2">The sequence shown here is derived from an EMBL/GenBank/DDBJ whole genome shotgun (WGS) entry which is preliminary data.</text>
</comment>
<dbReference type="EMBL" id="JAIOIV010000028">
    <property type="protein sequence ID" value="MBZ0155325.1"/>
    <property type="molecule type" value="Genomic_DNA"/>
</dbReference>
<reference evidence="2" key="2">
    <citation type="submission" date="2021-08" db="EMBL/GenBank/DDBJ databases">
        <authorList>
            <person name="Dalcin Martins P."/>
        </authorList>
    </citation>
    <scope>NUCLEOTIDE SEQUENCE</scope>
    <source>
        <strain evidence="2">MAG_39</strain>
    </source>
</reference>
<gene>
    <name evidence="2" type="ORF">K8I29_03810</name>
</gene>
<keyword evidence="1" id="KW-0143">Chaperone</keyword>
<evidence type="ECO:0000313" key="2">
    <source>
        <dbReference type="EMBL" id="MBZ0155325.1"/>
    </source>
</evidence>
<dbReference type="PANTHER" id="PTHR34227">
    <property type="entry name" value="CHAPERONE PROTEIN YCDY"/>
    <property type="match status" value="1"/>
</dbReference>
<organism evidence="2 3">
    <name type="scientific">Candidatus Nitrobium versatile</name>
    <dbReference type="NCBI Taxonomy" id="2884831"/>
    <lineage>
        <taxon>Bacteria</taxon>
        <taxon>Pseudomonadati</taxon>
        <taxon>Nitrospirota</taxon>
        <taxon>Nitrospiria</taxon>
        <taxon>Nitrospirales</taxon>
        <taxon>Nitrospiraceae</taxon>
        <taxon>Candidatus Nitrobium</taxon>
    </lineage>
</organism>
<name>A0A953M0K8_9BACT</name>
<dbReference type="AlphaFoldDB" id="A0A953M0K8"/>
<sequence>MSGNEKDIAEERERTYTFLAGLCLKAPSDLLVDMIRDGSILSVFQDCSGGGTAYRWMQEFIGQAGESPDVGEELEAEHTALFVLPTGVIPHEAVFRDKEKRLGGRITLAVLHFYEKAGAGILDTCREMPDHIGMELGFMGVLCKKERELWGNNEDRLLLGKCIELEKEFLEKHLSAWTYQCCEAIIGCSTSGFYRAVARCIAEFLKREEEYITELHEKVSREGEDICKAGI</sequence>
<dbReference type="InterPro" id="IPR020945">
    <property type="entry name" value="DMSO/NO3_reduct_chaperone"/>
</dbReference>
<dbReference type="Pfam" id="PF02613">
    <property type="entry name" value="Nitrate_red_del"/>
    <property type="match status" value="1"/>
</dbReference>